<evidence type="ECO:0000256" key="3">
    <source>
        <dbReference type="PROSITE-ProRule" id="PRU00339"/>
    </source>
</evidence>
<proteinExistence type="predicted"/>
<dbReference type="AlphaFoldDB" id="A0A7U3ZJM2"/>
<feature type="repeat" description="TPR" evidence="3">
    <location>
        <begin position="510"/>
        <end position="543"/>
    </location>
</feature>
<dbReference type="SMART" id="SM00028">
    <property type="entry name" value="TPR"/>
    <property type="match status" value="11"/>
</dbReference>
<protein>
    <submittedName>
        <fullName evidence="5">Tetratricopeptide TPR_1 repeat-containing protein</fullName>
    </submittedName>
</protein>
<gene>
    <name evidence="5" type="ordered locus">Runsl_2035</name>
</gene>
<reference evidence="5 6" key="2">
    <citation type="journal article" date="2012" name="Stand. Genomic Sci.">
        <title>Complete genome sequence of the aquatic bacterium Runella slithyformis type strain (LSU 4(T)).</title>
        <authorList>
            <person name="Copeland A."/>
            <person name="Zhang X."/>
            <person name="Misra M."/>
            <person name="Lapidus A."/>
            <person name="Nolan M."/>
            <person name="Lucas S."/>
            <person name="Deshpande S."/>
            <person name="Cheng J.F."/>
            <person name="Tapia R."/>
            <person name="Goodwin L.A."/>
            <person name="Pitluck S."/>
            <person name="Liolios K."/>
            <person name="Pagani I."/>
            <person name="Ivanova N."/>
            <person name="Mikhailova N."/>
            <person name="Pati A."/>
            <person name="Chen A."/>
            <person name="Palaniappan K."/>
            <person name="Land M."/>
            <person name="Hauser L."/>
            <person name="Pan C."/>
            <person name="Jeffries C.D."/>
            <person name="Detter J.C."/>
            <person name="Brambilla E.M."/>
            <person name="Rohde M."/>
            <person name="Djao O.D."/>
            <person name="Goker M."/>
            <person name="Sikorski J."/>
            <person name="Tindall B.J."/>
            <person name="Woyke T."/>
            <person name="Bristow J."/>
            <person name="Eisen J.A."/>
            <person name="Markowitz V."/>
            <person name="Hugenholtz P."/>
            <person name="Kyrpides N.C."/>
            <person name="Klenk H.P."/>
            <person name="Mavromatis K."/>
        </authorList>
    </citation>
    <scope>NUCLEOTIDE SEQUENCE [LARGE SCALE GENOMIC DNA]</scope>
    <source>
        <strain evidence="6">ATCC 29530 / DSM 19594 / LMG 11500 / NCIMB 11436 / LSU 4</strain>
    </source>
</reference>
<feature type="repeat" description="TPR" evidence="3">
    <location>
        <begin position="740"/>
        <end position="773"/>
    </location>
</feature>
<evidence type="ECO:0000313" key="6">
    <source>
        <dbReference type="Proteomes" id="UP000000493"/>
    </source>
</evidence>
<sequence>MKEKTQPRNPYLLALFKALVKYEVCSTICVGAEVKESEFANKIDDINSYLANQNLKGFGTADNAQDRLMGLEGNNPTDDSLNKFCVSLLKNKYGYCHWIDFTDKEKPKTAVPTTNEKLFPLVRRRLLEIIVTAEKITVQADINQQNQANEEKLVPLKARLFDLQEETQKLQTEANNLRQKLQEAQLSKVKIAELKQALAQKEADFKTIFDRHEALRQNINQQETDHNRAIAATNQQIKNLESLLASANESIKTLQKQAKQDNNKAVFQPVYELIKAEQWEEALDWLDQDEAYEATQTTQLVGDKWLLRGQIWLALAHTDEAEKCYQKATEYRPFMERWEALANFYATTQQLHAQADSLKNALSHTQTEPEKARLALNLGNLYSSLQRYDESESYYRKALAIRERLAQVQPQAFEAYLSHTFHNLGHLYSSLQRYDESESYYRKALDIIERLAQVQPQAFEADLSMTYHNLGSLYSSLQRYDESESYYRKALDIRERLAQVQPQAFEADLSMTYHNLGNLYSSLQRYDESESYHRKALAIIERLAQVQPQAFEAYLSHTFHNLGNLCSSLQRYDESESYYRKALAIRERLAQVQPQAFEAYLSHTFHNLGHLYSSLQRYDESESYYRKALAIRERLAQVQPQAFEAYLSHTFHNLGHLYSSLQRYDESESYYRKALAIRERLAQVQPQAFEADLSMTYHNLGNLYSFLQRYDESESYYRKALAIRERLAQVQPQAFEAYLSHTFHNLGSLYSSLQRYDESESYYRKALAIRERLAQVQPQAFEADLSMTYHNLGNLYSSLQCYDESESYYRKALDIYKRLAQVQPQAFEIDWAKTLYSYALLQKKQDKPYNDTVLQVIHLFEQHPMHPESHQYLFKLRKIAAFFKEEIAKISNAYQKIIHQAELKQWEGVLHACSDFEVLYQKLNPTQQLEDQDLYAEVLMWRGRAYSCRASVAVIPAKESLYAAHELFCALEESTLAWQNGFYLIEELKKELSTGWMSRLSSNKKQFESILAVYQTLHSLGEPEEKAFVEKIKAIAKSLQAL</sequence>
<dbReference type="EMBL" id="CP002859">
    <property type="protein sequence ID" value="AEI48451.1"/>
    <property type="molecule type" value="Genomic_DNA"/>
</dbReference>
<keyword evidence="6" id="KW-1185">Reference proteome</keyword>
<dbReference type="SUPFAM" id="SSF48452">
    <property type="entry name" value="TPR-like"/>
    <property type="match status" value="2"/>
</dbReference>
<feature type="repeat" description="TPR" evidence="3">
    <location>
        <begin position="464"/>
        <end position="497"/>
    </location>
</feature>
<evidence type="ECO:0000313" key="5">
    <source>
        <dbReference type="EMBL" id="AEI48451.1"/>
    </source>
</evidence>
<dbReference type="RefSeq" id="WP_013927763.1">
    <property type="nucleotide sequence ID" value="NC_015703.1"/>
</dbReference>
<dbReference type="Pfam" id="PF13374">
    <property type="entry name" value="TPR_10"/>
    <property type="match status" value="2"/>
</dbReference>
<keyword evidence="4" id="KW-0175">Coiled coil</keyword>
<evidence type="ECO:0000256" key="4">
    <source>
        <dbReference type="SAM" id="Coils"/>
    </source>
</evidence>
<evidence type="ECO:0000256" key="2">
    <source>
        <dbReference type="ARBA" id="ARBA00022803"/>
    </source>
</evidence>
<name>A0A7U3ZJM2_RUNSL</name>
<organism evidence="5 6">
    <name type="scientific">Runella slithyformis (strain ATCC 29530 / DSM 19594 / LMG 11500 / NCIMB 11436 / LSU 4)</name>
    <dbReference type="NCBI Taxonomy" id="761193"/>
    <lineage>
        <taxon>Bacteria</taxon>
        <taxon>Pseudomonadati</taxon>
        <taxon>Bacteroidota</taxon>
        <taxon>Cytophagia</taxon>
        <taxon>Cytophagales</taxon>
        <taxon>Spirosomataceae</taxon>
        <taxon>Runella</taxon>
    </lineage>
</organism>
<feature type="repeat" description="TPR" evidence="3">
    <location>
        <begin position="648"/>
        <end position="681"/>
    </location>
</feature>
<feature type="repeat" description="TPR" evidence="3">
    <location>
        <begin position="556"/>
        <end position="589"/>
    </location>
</feature>
<feature type="repeat" description="TPR" evidence="3">
    <location>
        <begin position="372"/>
        <end position="405"/>
    </location>
</feature>
<dbReference type="KEGG" id="rsi:Runsl_2035"/>
<dbReference type="Gene3D" id="1.25.40.10">
    <property type="entry name" value="Tetratricopeptide repeat domain"/>
    <property type="match status" value="6"/>
</dbReference>
<keyword evidence="1" id="KW-0677">Repeat</keyword>
<dbReference type="PANTHER" id="PTHR45641">
    <property type="entry name" value="TETRATRICOPEPTIDE REPEAT PROTEIN (AFU_ORTHOLOGUE AFUA_6G03870)"/>
    <property type="match status" value="1"/>
</dbReference>
<feature type="repeat" description="TPR" evidence="3">
    <location>
        <begin position="302"/>
        <end position="335"/>
    </location>
</feature>
<dbReference type="Proteomes" id="UP000000493">
    <property type="component" value="Chromosome"/>
</dbReference>
<dbReference type="InterPro" id="IPR019734">
    <property type="entry name" value="TPR_rpt"/>
</dbReference>
<keyword evidence="2 3" id="KW-0802">TPR repeat</keyword>
<dbReference type="Pfam" id="PF13424">
    <property type="entry name" value="TPR_12"/>
    <property type="match status" value="4"/>
</dbReference>
<dbReference type="InterPro" id="IPR011990">
    <property type="entry name" value="TPR-like_helical_dom_sf"/>
</dbReference>
<feature type="repeat" description="TPR" evidence="3">
    <location>
        <begin position="786"/>
        <end position="819"/>
    </location>
</feature>
<feature type="repeat" description="TPR" evidence="3">
    <location>
        <begin position="602"/>
        <end position="635"/>
    </location>
</feature>
<feature type="repeat" description="TPR" evidence="3">
    <location>
        <begin position="418"/>
        <end position="451"/>
    </location>
</feature>
<feature type="repeat" description="TPR" evidence="3">
    <location>
        <begin position="694"/>
        <end position="727"/>
    </location>
</feature>
<reference evidence="6" key="1">
    <citation type="submission" date="2011-06" db="EMBL/GenBank/DDBJ databases">
        <title>The complete genome of chromosome of Runella slithyformis DSM 19594.</title>
        <authorList>
            <consortium name="US DOE Joint Genome Institute (JGI-PGF)"/>
            <person name="Lucas S."/>
            <person name="Han J."/>
            <person name="Lapidus A."/>
            <person name="Bruce D."/>
            <person name="Goodwin L."/>
            <person name="Pitluck S."/>
            <person name="Peters L."/>
            <person name="Kyrpides N."/>
            <person name="Mavromatis K."/>
            <person name="Ivanova N."/>
            <person name="Ovchinnikova G."/>
            <person name="Zhang X."/>
            <person name="Misra M."/>
            <person name="Detter J.C."/>
            <person name="Tapia R."/>
            <person name="Han C."/>
            <person name="Land M."/>
            <person name="Hauser L."/>
            <person name="Markowitz V."/>
            <person name="Cheng J.-F."/>
            <person name="Hugenholtz P."/>
            <person name="Woyke T."/>
            <person name="Wu D."/>
            <person name="Tindall B."/>
            <person name="Faehrich R."/>
            <person name="Brambilla E."/>
            <person name="Klenk H.-P."/>
            <person name="Eisen J.A."/>
        </authorList>
    </citation>
    <scope>NUCLEOTIDE SEQUENCE [LARGE SCALE GENOMIC DNA]</scope>
    <source>
        <strain evidence="6">ATCC 29530 / DSM 19594 / LMG 11500 / NCIMB 11436 / LSU 4</strain>
    </source>
</reference>
<dbReference type="PROSITE" id="PS50005">
    <property type="entry name" value="TPR"/>
    <property type="match status" value="11"/>
</dbReference>
<feature type="coiled-coil region" evidence="4">
    <location>
        <begin position="160"/>
        <end position="264"/>
    </location>
</feature>
<accession>A0A7U3ZJM2</accession>
<evidence type="ECO:0000256" key="1">
    <source>
        <dbReference type="ARBA" id="ARBA00022737"/>
    </source>
</evidence>
<dbReference type="Pfam" id="PF13181">
    <property type="entry name" value="TPR_8"/>
    <property type="match status" value="1"/>
</dbReference>
<dbReference type="PANTHER" id="PTHR45641:SF19">
    <property type="entry name" value="NEPHROCYSTIN-3"/>
    <property type="match status" value="1"/>
</dbReference>